<name>M2T0W8_COCH5</name>
<dbReference type="EMBL" id="KB445577">
    <property type="protein sequence ID" value="EMD91245.1"/>
    <property type="molecule type" value="Genomic_DNA"/>
</dbReference>
<gene>
    <name evidence="1" type="ORF">COCHEDRAFT_1194902</name>
</gene>
<protein>
    <submittedName>
        <fullName evidence="1">Uncharacterized protein</fullName>
    </submittedName>
</protein>
<sequence length="121" mass="13248">MWILRGNATESGDLGGSPKKSSLFFLTVCHPEIGLSGARVQWPEERCTFAAFGALPTSLENPLEEIVFTPGRTHNRSRSPRIGSKGWVGAFQRWGADTLGRPRPSGARLTTNLELVRTRGI</sequence>
<organism evidence="1 2">
    <name type="scientific">Cochliobolus heterostrophus (strain C5 / ATCC 48332 / race O)</name>
    <name type="common">Southern corn leaf blight fungus</name>
    <name type="synonym">Bipolaris maydis</name>
    <dbReference type="NCBI Taxonomy" id="701091"/>
    <lineage>
        <taxon>Eukaryota</taxon>
        <taxon>Fungi</taxon>
        <taxon>Dikarya</taxon>
        <taxon>Ascomycota</taxon>
        <taxon>Pezizomycotina</taxon>
        <taxon>Dothideomycetes</taxon>
        <taxon>Pleosporomycetidae</taxon>
        <taxon>Pleosporales</taxon>
        <taxon>Pleosporineae</taxon>
        <taxon>Pleosporaceae</taxon>
        <taxon>Bipolaris</taxon>
    </lineage>
</organism>
<dbReference type="Proteomes" id="UP000016936">
    <property type="component" value="Unassembled WGS sequence"/>
</dbReference>
<dbReference type="AlphaFoldDB" id="M2T0W8"/>
<evidence type="ECO:0000313" key="2">
    <source>
        <dbReference type="Proteomes" id="UP000016936"/>
    </source>
</evidence>
<accession>M2T0W8</accession>
<dbReference type="HOGENOM" id="CLU_160124_0_0_1"/>
<keyword evidence="2" id="KW-1185">Reference proteome</keyword>
<evidence type="ECO:0000313" key="1">
    <source>
        <dbReference type="EMBL" id="EMD91245.1"/>
    </source>
</evidence>
<dbReference type="OMA" id="VYHPEIG"/>
<dbReference type="eggNOG" id="ENOG502SCZA">
    <property type="taxonomic scope" value="Eukaryota"/>
</dbReference>
<reference evidence="2" key="2">
    <citation type="journal article" date="2013" name="PLoS Genet.">
        <title>Comparative genome structure, secondary metabolite, and effector coding capacity across Cochliobolus pathogens.</title>
        <authorList>
            <person name="Condon B.J."/>
            <person name="Leng Y."/>
            <person name="Wu D."/>
            <person name="Bushley K.E."/>
            <person name="Ohm R.A."/>
            <person name="Otillar R."/>
            <person name="Martin J."/>
            <person name="Schackwitz W."/>
            <person name="Grimwood J."/>
            <person name="MohdZainudin N."/>
            <person name="Xue C."/>
            <person name="Wang R."/>
            <person name="Manning V.A."/>
            <person name="Dhillon B."/>
            <person name="Tu Z.J."/>
            <person name="Steffenson B.J."/>
            <person name="Salamov A."/>
            <person name="Sun H."/>
            <person name="Lowry S."/>
            <person name="LaButti K."/>
            <person name="Han J."/>
            <person name="Copeland A."/>
            <person name="Lindquist E."/>
            <person name="Barry K."/>
            <person name="Schmutz J."/>
            <person name="Baker S.E."/>
            <person name="Ciuffetti L.M."/>
            <person name="Grigoriev I.V."/>
            <person name="Zhong S."/>
            <person name="Turgeon B.G."/>
        </authorList>
    </citation>
    <scope>NUCLEOTIDE SEQUENCE [LARGE SCALE GENOMIC DNA]</scope>
    <source>
        <strain evidence="2">C5 / ATCC 48332 / race O</strain>
    </source>
</reference>
<reference evidence="1 2" key="1">
    <citation type="journal article" date="2012" name="PLoS Pathog.">
        <title>Diverse lifestyles and strategies of plant pathogenesis encoded in the genomes of eighteen Dothideomycetes fungi.</title>
        <authorList>
            <person name="Ohm R.A."/>
            <person name="Feau N."/>
            <person name="Henrissat B."/>
            <person name="Schoch C.L."/>
            <person name="Horwitz B.A."/>
            <person name="Barry K.W."/>
            <person name="Condon B.J."/>
            <person name="Copeland A.C."/>
            <person name="Dhillon B."/>
            <person name="Glaser F."/>
            <person name="Hesse C.N."/>
            <person name="Kosti I."/>
            <person name="LaButti K."/>
            <person name="Lindquist E.A."/>
            <person name="Lucas S."/>
            <person name="Salamov A.A."/>
            <person name="Bradshaw R.E."/>
            <person name="Ciuffetti L."/>
            <person name="Hamelin R.C."/>
            <person name="Kema G.H.J."/>
            <person name="Lawrence C."/>
            <person name="Scott J.A."/>
            <person name="Spatafora J.W."/>
            <person name="Turgeon B.G."/>
            <person name="de Wit P.J.G.M."/>
            <person name="Zhong S."/>
            <person name="Goodwin S.B."/>
            <person name="Grigoriev I.V."/>
        </authorList>
    </citation>
    <scope>NUCLEOTIDE SEQUENCE [LARGE SCALE GENOMIC DNA]</scope>
    <source>
        <strain evidence="2">C5 / ATCC 48332 / race O</strain>
    </source>
</reference>
<proteinExistence type="predicted"/>